<evidence type="ECO:0000256" key="1">
    <source>
        <dbReference type="ARBA" id="ARBA00007074"/>
    </source>
</evidence>
<sequence length="169" mass="18884">MNPRGIVISLMLLLLSGCSAVSVDNGSPVVSVAIGENIDLADTQAVKESLYQQFRLWEGTPYDLGGLNLSGVDCSGFVYVTYRDRLGWHLPRTTERQASVGREIAREDLRAGDLVFFKTGFKVRHVGMYLEDGRFLHASTSRGVIISSLLNPYWEDAYWHSRRVGNQDD</sequence>
<dbReference type="RefSeq" id="WP_149600171.1">
    <property type="nucleotide sequence ID" value="NZ_VTUU01000004.1"/>
</dbReference>
<gene>
    <name evidence="8" type="ORF">FWJ25_10140</name>
</gene>
<keyword evidence="9" id="KW-1185">Reference proteome</keyword>
<evidence type="ECO:0000256" key="6">
    <source>
        <dbReference type="SAM" id="SignalP"/>
    </source>
</evidence>
<dbReference type="Proteomes" id="UP000323161">
    <property type="component" value="Unassembled WGS sequence"/>
</dbReference>
<dbReference type="EMBL" id="VTUU01000004">
    <property type="protein sequence ID" value="KAA1173775.1"/>
    <property type="molecule type" value="Genomic_DNA"/>
</dbReference>
<dbReference type="PANTHER" id="PTHR47360">
    <property type="entry name" value="MUREIN DD-ENDOPEPTIDASE MEPS/MUREIN LD-CARBOXYPEPTIDASE"/>
    <property type="match status" value="1"/>
</dbReference>
<evidence type="ECO:0000259" key="7">
    <source>
        <dbReference type="PROSITE" id="PS51935"/>
    </source>
</evidence>
<keyword evidence="5" id="KW-0788">Thiol protease</keyword>
<dbReference type="GO" id="GO:0008234">
    <property type="term" value="F:cysteine-type peptidase activity"/>
    <property type="evidence" value="ECO:0007669"/>
    <property type="project" value="UniProtKB-KW"/>
</dbReference>
<dbReference type="AlphaFoldDB" id="A0A5B0VI24"/>
<dbReference type="PROSITE" id="PS51257">
    <property type="entry name" value="PROKAR_LIPOPROTEIN"/>
    <property type="match status" value="1"/>
</dbReference>
<evidence type="ECO:0000313" key="9">
    <source>
        <dbReference type="Proteomes" id="UP000323161"/>
    </source>
</evidence>
<accession>A0A5B0VI24</accession>
<dbReference type="Gene3D" id="3.90.1720.10">
    <property type="entry name" value="endopeptidase domain like (from Nostoc punctiforme)"/>
    <property type="match status" value="1"/>
</dbReference>
<protein>
    <recommendedName>
        <fullName evidence="7">NlpC/P60 domain-containing protein</fullName>
    </recommendedName>
</protein>
<keyword evidence="2" id="KW-0645">Protease</keyword>
<dbReference type="InterPro" id="IPR000064">
    <property type="entry name" value="NLP_P60_dom"/>
</dbReference>
<dbReference type="SUPFAM" id="SSF54001">
    <property type="entry name" value="Cysteine proteinases"/>
    <property type="match status" value="1"/>
</dbReference>
<keyword evidence="4" id="KW-0378">Hydrolase</keyword>
<evidence type="ECO:0000256" key="4">
    <source>
        <dbReference type="ARBA" id="ARBA00022801"/>
    </source>
</evidence>
<feature type="chain" id="PRO_5022810504" description="NlpC/P60 domain-containing protein" evidence="6">
    <location>
        <begin position="21"/>
        <end position="169"/>
    </location>
</feature>
<proteinExistence type="inferred from homology"/>
<evidence type="ECO:0000256" key="5">
    <source>
        <dbReference type="ARBA" id="ARBA00022807"/>
    </source>
</evidence>
<dbReference type="PANTHER" id="PTHR47360:SF1">
    <property type="entry name" value="ENDOPEPTIDASE NLPC-RELATED"/>
    <property type="match status" value="1"/>
</dbReference>
<dbReference type="Pfam" id="PF00877">
    <property type="entry name" value="NLPC_P60"/>
    <property type="match status" value="1"/>
</dbReference>
<evidence type="ECO:0000256" key="2">
    <source>
        <dbReference type="ARBA" id="ARBA00022670"/>
    </source>
</evidence>
<reference evidence="8 9" key="1">
    <citation type="submission" date="2019-08" db="EMBL/GenBank/DDBJ databases">
        <title>Marinobacter ZYF650 sp. nov., a marine bacterium isolated from seawater of the Mariana trench.</title>
        <authorList>
            <person name="Ahmad W."/>
        </authorList>
    </citation>
    <scope>NUCLEOTIDE SEQUENCE [LARGE SCALE GENOMIC DNA]</scope>
    <source>
        <strain evidence="8 9">ZYF650</strain>
    </source>
</reference>
<feature type="domain" description="NlpC/P60" evidence="7">
    <location>
        <begin position="44"/>
        <end position="165"/>
    </location>
</feature>
<organism evidence="8 9">
    <name type="scientific">Marinobacter salinexigens</name>
    <dbReference type="NCBI Taxonomy" id="2919747"/>
    <lineage>
        <taxon>Bacteria</taxon>
        <taxon>Pseudomonadati</taxon>
        <taxon>Pseudomonadota</taxon>
        <taxon>Gammaproteobacteria</taxon>
        <taxon>Pseudomonadales</taxon>
        <taxon>Marinobacteraceae</taxon>
        <taxon>Marinobacter</taxon>
    </lineage>
</organism>
<evidence type="ECO:0000256" key="3">
    <source>
        <dbReference type="ARBA" id="ARBA00022729"/>
    </source>
</evidence>
<comment type="similarity">
    <text evidence="1">Belongs to the peptidase C40 family.</text>
</comment>
<comment type="caution">
    <text evidence="8">The sequence shown here is derived from an EMBL/GenBank/DDBJ whole genome shotgun (WGS) entry which is preliminary data.</text>
</comment>
<dbReference type="PROSITE" id="PS51935">
    <property type="entry name" value="NLPC_P60"/>
    <property type="match status" value="1"/>
</dbReference>
<dbReference type="InterPro" id="IPR052062">
    <property type="entry name" value="Murein_DD/LD_carboxypeptidase"/>
</dbReference>
<evidence type="ECO:0000313" key="8">
    <source>
        <dbReference type="EMBL" id="KAA1173775.1"/>
    </source>
</evidence>
<feature type="signal peptide" evidence="6">
    <location>
        <begin position="1"/>
        <end position="20"/>
    </location>
</feature>
<dbReference type="GO" id="GO:0006508">
    <property type="term" value="P:proteolysis"/>
    <property type="evidence" value="ECO:0007669"/>
    <property type="project" value="UniProtKB-KW"/>
</dbReference>
<keyword evidence="3 6" id="KW-0732">Signal</keyword>
<name>A0A5B0VI24_9GAMM</name>
<dbReference type="InterPro" id="IPR038765">
    <property type="entry name" value="Papain-like_cys_pep_sf"/>
</dbReference>